<reference evidence="3 5" key="1">
    <citation type="journal article" date="2019" name="Emerg. Microbes Infect.">
        <title>Comprehensive subspecies identification of 175 nontuberculous mycobacteria species based on 7547 genomic profiles.</title>
        <authorList>
            <person name="Matsumoto Y."/>
            <person name="Kinjo T."/>
            <person name="Motooka D."/>
            <person name="Nabeya D."/>
            <person name="Jung N."/>
            <person name="Uechi K."/>
            <person name="Horii T."/>
            <person name="Iida T."/>
            <person name="Fujita J."/>
            <person name="Nakamura S."/>
        </authorList>
    </citation>
    <scope>NUCLEOTIDE SEQUENCE [LARGE SCALE GENOMIC DNA]</scope>
    <source>
        <strain evidence="3 5">JCM 12375</strain>
    </source>
</reference>
<dbReference type="RefSeq" id="WP_036430712.1">
    <property type="nucleotide sequence ID" value="NZ_AP022567.1"/>
</dbReference>
<gene>
    <name evidence="4" type="ORF">hbim_02030</name>
    <name evidence="3" type="ORF">MMAGJ_25850</name>
</gene>
<feature type="region of interest" description="Disordered" evidence="1">
    <location>
        <begin position="1"/>
        <end position="21"/>
    </location>
</feature>
<evidence type="ECO:0008006" key="7">
    <source>
        <dbReference type="Google" id="ProtNLM"/>
    </source>
</evidence>
<dbReference type="AlphaFoldDB" id="A0AAI8TT79"/>
<keyword evidence="2" id="KW-0472">Membrane</keyword>
<keyword evidence="5" id="KW-1185">Reference proteome</keyword>
<accession>A0AAI8TT79</accession>
<reference evidence="3" key="2">
    <citation type="submission" date="2020-02" db="EMBL/GenBank/DDBJ databases">
        <authorList>
            <person name="Matsumoto Y."/>
            <person name="Motooka D."/>
            <person name="Nakamura S."/>
        </authorList>
    </citation>
    <scope>NUCLEOTIDE SEQUENCE</scope>
    <source>
        <strain evidence="3">JCM 12375</strain>
    </source>
</reference>
<dbReference type="Proteomes" id="UP001241092">
    <property type="component" value="Chromosome"/>
</dbReference>
<evidence type="ECO:0000313" key="3">
    <source>
        <dbReference type="EMBL" id="BBX33303.1"/>
    </source>
</evidence>
<feature type="transmembrane region" description="Helical" evidence="2">
    <location>
        <begin position="82"/>
        <end position="100"/>
    </location>
</feature>
<evidence type="ECO:0000256" key="2">
    <source>
        <dbReference type="SAM" id="Phobius"/>
    </source>
</evidence>
<dbReference type="Pfam" id="PF12277">
    <property type="entry name" value="DUF3618"/>
    <property type="match status" value="1"/>
</dbReference>
<dbReference type="EMBL" id="AP027452">
    <property type="protein sequence ID" value="BDY28100.1"/>
    <property type="molecule type" value="Genomic_DNA"/>
</dbReference>
<dbReference type="Proteomes" id="UP000465622">
    <property type="component" value="Chromosome"/>
</dbReference>
<protein>
    <recommendedName>
        <fullName evidence="7">DUF3618 domain-containing protein</fullName>
    </recommendedName>
</protein>
<keyword evidence="2" id="KW-0812">Transmembrane</keyword>
<dbReference type="InterPro" id="IPR022062">
    <property type="entry name" value="DUF3618"/>
</dbReference>
<evidence type="ECO:0000313" key="5">
    <source>
        <dbReference type="Proteomes" id="UP000465622"/>
    </source>
</evidence>
<evidence type="ECO:0000313" key="6">
    <source>
        <dbReference type="Proteomes" id="UP001241092"/>
    </source>
</evidence>
<proteinExistence type="predicted"/>
<reference evidence="4" key="3">
    <citation type="submission" date="2023-03" db="EMBL/GenBank/DDBJ databases">
        <title>Draft genome sequence of a Mycolicibacterium mageritense strain H4_3_1 isolated from a hybrid biological-inorganic system reactor.</title>
        <authorList>
            <person name="Feng X."/>
            <person name="Kazama D."/>
            <person name="Sato K."/>
            <person name="Kobayashi H."/>
        </authorList>
    </citation>
    <scope>NUCLEOTIDE SEQUENCE</scope>
    <source>
        <strain evidence="4">H4_3_1</strain>
    </source>
</reference>
<evidence type="ECO:0000313" key="4">
    <source>
        <dbReference type="EMBL" id="BDY28100.1"/>
    </source>
</evidence>
<dbReference type="EMBL" id="AP022567">
    <property type="protein sequence ID" value="BBX33303.1"/>
    <property type="molecule type" value="Genomic_DNA"/>
</dbReference>
<keyword evidence="2" id="KW-1133">Transmembrane helix</keyword>
<name>A0AAI8TT79_MYCME</name>
<organism evidence="4 6">
    <name type="scientific">Mycolicibacterium mageritense</name>
    <name type="common">Mycobacterium mageritense</name>
    <dbReference type="NCBI Taxonomy" id="53462"/>
    <lineage>
        <taxon>Bacteria</taxon>
        <taxon>Bacillati</taxon>
        <taxon>Actinomycetota</taxon>
        <taxon>Actinomycetes</taxon>
        <taxon>Mycobacteriales</taxon>
        <taxon>Mycobacteriaceae</taxon>
        <taxon>Mycolicibacterium</taxon>
    </lineage>
</organism>
<evidence type="ECO:0000256" key="1">
    <source>
        <dbReference type="SAM" id="MobiDB-lite"/>
    </source>
</evidence>
<sequence length="104" mass="10952">MTADTPSGATPEPGPDAGIDEIQADIDKTRQELGHTVDALAAKADVKGRAQQKAADTKDRITETAVHTREALTDDTGAVKKSIPVAAVIAVALVVGVVVWRRRR</sequence>